<dbReference type="SUPFAM" id="SSF48013">
    <property type="entry name" value="NusB-like"/>
    <property type="match status" value="1"/>
</dbReference>
<dbReference type="HAMAP" id="MF_00073">
    <property type="entry name" value="NusB"/>
    <property type="match status" value="1"/>
</dbReference>
<sequence length="150" mass="17048">MSRRKGRILAFQALYTHDLVKKPLEELLKFDWDKADEIDTEGDEESSKDNASREDSYDYARILIAGTINHLEEIDAIIQSHLSEKWTMERLNKVALAVMRISVFTLLNQKEISPSIVINEAVAIAKDFGAEDSYKFINAVLDKISKETAS</sequence>
<keyword evidence="3 6" id="KW-0694">RNA-binding</keyword>
<evidence type="ECO:0000313" key="9">
    <source>
        <dbReference type="Proteomes" id="UP000578697"/>
    </source>
</evidence>
<protein>
    <recommendedName>
        <fullName evidence="6">Transcription antitermination protein NusB</fullName>
    </recommendedName>
    <alternativeName>
        <fullName evidence="6">Antitermination factor NusB</fullName>
    </alternativeName>
</protein>
<evidence type="ECO:0000256" key="4">
    <source>
        <dbReference type="ARBA" id="ARBA00023015"/>
    </source>
</evidence>
<organism evidence="8 9">
    <name type="scientific">Treponema rectale</name>
    <dbReference type="NCBI Taxonomy" id="744512"/>
    <lineage>
        <taxon>Bacteria</taxon>
        <taxon>Pseudomonadati</taxon>
        <taxon>Spirochaetota</taxon>
        <taxon>Spirochaetia</taxon>
        <taxon>Spirochaetales</taxon>
        <taxon>Treponemataceae</taxon>
        <taxon>Treponema</taxon>
    </lineage>
</organism>
<evidence type="ECO:0000313" key="8">
    <source>
        <dbReference type="EMBL" id="MBB5218567.1"/>
    </source>
</evidence>
<comment type="caution">
    <text evidence="8">The sequence shown here is derived from an EMBL/GenBank/DDBJ whole genome shotgun (WGS) entry which is preliminary data.</text>
</comment>
<evidence type="ECO:0000256" key="2">
    <source>
        <dbReference type="ARBA" id="ARBA00022814"/>
    </source>
</evidence>
<dbReference type="InterPro" id="IPR035926">
    <property type="entry name" value="NusB-like_sf"/>
</dbReference>
<dbReference type="PANTHER" id="PTHR11078:SF3">
    <property type="entry name" value="ANTITERMINATION NUSB DOMAIN-CONTAINING PROTEIN"/>
    <property type="match status" value="1"/>
</dbReference>
<dbReference type="InterPro" id="IPR011605">
    <property type="entry name" value="NusB_fam"/>
</dbReference>
<accession>A0A840SA34</accession>
<comment type="function">
    <text evidence="6">Involved in transcription antitermination. Required for transcription of ribosomal RNA (rRNA) genes. Binds specifically to the boxA antiterminator sequence of the ribosomal RNA (rrn) operons.</text>
</comment>
<keyword evidence="5 6" id="KW-0804">Transcription</keyword>
<dbReference type="PANTHER" id="PTHR11078">
    <property type="entry name" value="N UTILIZATION SUBSTANCE PROTEIN B-RELATED"/>
    <property type="match status" value="1"/>
</dbReference>
<gene>
    <name evidence="6" type="primary">nusB</name>
    <name evidence="8" type="ORF">HNP77_000936</name>
</gene>
<evidence type="ECO:0000256" key="5">
    <source>
        <dbReference type="ARBA" id="ARBA00023163"/>
    </source>
</evidence>
<keyword evidence="9" id="KW-1185">Reference proteome</keyword>
<name>A0A840SA34_9SPIR</name>
<dbReference type="GO" id="GO:0031564">
    <property type="term" value="P:transcription antitermination"/>
    <property type="evidence" value="ECO:0007669"/>
    <property type="project" value="UniProtKB-KW"/>
</dbReference>
<proteinExistence type="inferred from homology"/>
<dbReference type="GO" id="GO:0006353">
    <property type="term" value="P:DNA-templated transcription termination"/>
    <property type="evidence" value="ECO:0007669"/>
    <property type="project" value="UniProtKB-UniRule"/>
</dbReference>
<dbReference type="RefSeq" id="WP_184652016.1">
    <property type="nucleotide sequence ID" value="NZ_JACHFR010000002.1"/>
</dbReference>
<evidence type="ECO:0000259" key="7">
    <source>
        <dbReference type="Pfam" id="PF01029"/>
    </source>
</evidence>
<dbReference type="EMBL" id="JACHFR010000002">
    <property type="protein sequence ID" value="MBB5218567.1"/>
    <property type="molecule type" value="Genomic_DNA"/>
</dbReference>
<evidence type="ECO:0000256" key="3">
    <source>
        <dbReference type="ARBA" id="ARBA00022884"/>
    </source>
</evidence>
<evidence type="ECO:0000256" key="6">
    <source>
        <dbReference type="HAMAP-Rule" id="MF_00073"/>
    </source>
</evidence>
<keyword evidence="2 6" id="KW-0889">Transcription antitermination</keyword>
<comment type="similarity">
    <text evidence="1 6">Belongs to the NusB family.</text>
</comment>
<reference evidence="8 9" key="1">
    <citation type="submission" date="2020-08" db="EMBL/GenBank/DDBJ databases">
        <title>Genomic Encyclopedia of Type Strains, Phase IV (KMG-IV): sequencing the most valuable type-strain genomes for metagenomic binning, comparative biology and taxonomic classification.</title>
        <authorList>
            <person name="Goeker M."/>
        </authorList>
    </citation>
    <scope>NUCLEOTIDE SEQUENCE [LARGE SCALE GENOMIC DNA]</scope>
    <source>
        <strain evidence="8 9">DSM 103679</strain>
    </source>
</reference>
<feature type="domain" description="NusB/RsmB/TIM44" evidence="7">
    <location>
        <begin position="5"/>
        <end position="146"/>
    </location>
</feature>
<keyword evidence="4 6" id="KW-0805">Transcription regulation</keyword>
<dbReference type="Gene3D" id="1.10.940.10">
    <property type="entry name" value="NusB-like"/>
    <property type="match status" value="1"/>
</dbReference>
<dbReference type="InterPro" id="IPR006027">
    <property type="entry name" value="NusB_RsmB_TIM44"/>
</dbReference>
<dbReference type="Proteomes" id="UP000578697">
    <property type="component" value="Unassembled WGS sequence"/>
</dbReference>
<dbReference type="Pfam" id="PF01029">
    <property type="entry name" value="NusB"/>
    <property type="match status" value="1"/>
</dbReference>
<dbReference type="AlphaFoldDB" id="A0A840SA34"/>
<evidence type="ECO:0000256" key="1">
    <source>
        <dbReference type="ARBA" id="ARBA00005952"/>
    </source>
</evidence>
<dbReference type="NCBIfam" id="TIGR01951">
    <property type="entry name" value="nusB"/>
    <property type="match status" value="1"/>
</dbReference>
<dbReference type="GO" id="GO:0005829">
    <property type="term" value="C:cytosol"/>
    <property type="evidence" value="ECO:0007669"/>
    <property type="project" value="TreeGrafter"/>
</dbReference>
<dbReference type="GO" id="GO:0003723">
    <property type="term" value="F:RNA binding"/>
    <property type="evidence" value="ECO:0007669"/>
    <property type="project" value="UniProtKB-UniRule"/>
</dbReference>